<dbReference type="EMBL" id="CAXHTB010000023">
    <property type="protein sequence ID" value="CAL0330784.1"/>
    <property type="molecule type" value="Genomic_DNA"/>
</dbReference>
<keyword evidence="1" id="KW-0472">Membrane</keyword>
<evidence type="ECO:0000313" key="2">
    <source>
        <dbReference type="EMBL" id="CAL0330784.1"/>
    </source>
</evidence>
<reference evidence="2 3" key="1">
    <citation type="submission" date="2024-03" db="EMBL/GenBank/DDBJ databases">
        <authorList>
            <person name="Martinez-Hernandez J."/>
        </authorList>
    </citation>
    <scope>NUCLEOTIDE SEQUENCE [LARGE SCALE GENOMIC DNA]</scope>
</reference>
<evidence type="ECO:0000256" key="1">
    <source>
        <dbReference type="SAM" id="Phobius"/>
    </source>
</evidence>
<dbReference type="Proteomes" id="UP001497480">
    <property type="component" value="Unassembled WGS sequence"/>
</dbReference>
<name>A0AAV1Y9V7_LUPLU</name>
<keyword evidence="3" id="KW-1185">Reference proteome</keyword>
<gene>
    <name evidence="2" type="ORF">LLUT_LOCUS31844</name>
</gene>
<protein>
    <submittedName>
        <fullName evidence="2">Uncharacterized protein</fullName>
    </submittedName>
</protein>
<organism evidence="2 3">
    <name type="scientific">Lupinus luteus</name>
    <name type="common">European yellow lupine</name>
    <dbReference type="NCBI Taxonomy" id="3873"/>
    <lineage>
        <taxon>Eukaryota</taxon>
        <taxon>Viridiplantae</taxon>
        <taxon>Streptophyta</taxon>
        <taxon>Embryophyta</taxon>
        <taxon>Tracheophyta</taxon>
        <taxon>Spermatophyta</taxon>
        <taxon>Magnoliopsida</taxon>
        <taxon>eudicotyledons</taxon>
        <taxon>Gunneridae</taxon>
        <taxon>Pentapetalae</taxon>
        <taxon>rosids</taxon>
        <taxon>fabids</taxon>
        <taxon>Fabales</taxon>
        <taxon>Fabaceae</taxon>
        <taxon>Papilionoideae</taxon>
        <taxon>50 kb inversion clade</taxon>
        <taxon>genistoids sensu lato</taxon>
        <taxon>core genistoids</taxon>
        <taxon>Genisteae</taxon>
        <taxon>Lupinus</taxon>
    </lineage>
</organism>
<dbReference type="AlphaFoldDB" id="A0AAV1Y9V7"/>
<evidence type="ECO:0000313" key="3">
    <source>
        <dbReference type="Proteomes" id="UP001497480"/>
    </source>
</evidence>
<keyword evidence="1" id="KW-1133">Transmembrane helix</keyword>
<comment type="caution">
    <text evidence="2">The sequence shown here is derived from an EMBL/GenBank/DDBJ whole genome shotgun (WGS) entry which is preliminary data.</text>
</comment>
<feature type="transmembrane region" description="Helical" evidence="1">
    <location>
        <begin position="27"/>
        <end position="50"/>
    </location>
</feature>
<sequence>MSHFVAMVVEGFGEFVKTIWKLQERRWAHIVNVVNYVVVSVTMKFMLCFCSIRNHHRERRGGNVFASF</sequence>
<accession>A0AAV1Y9V7</accession>
<proteinExistence type="predicted"/>
<keyword evidence="1" id="KW-0812">Transmembrane</keyword>